<dbReference type="AlphaFoldDB" id="A0A839IJ45"/>
<keyword evidence="2" id="KW-1185">Reference proteome</keyword>
<dbReference type="InterPro" id="IPR021246">
    <property type="entry name" value="DUF2797"/>
</dbReference>
<evidence type="ECO:0000313" key="2">
    <source>
        <dbReference type="Proteomes" id="UP000565262"/>
    </source>
</evidence>
<dbReference type="RefSeq" id="WP_182807150.1">
    <property type="nucleotide sequence ID" value="NZ_JACJFM010000002.1"/>
</dbReference>
<comment type="caution">
    <text evidence="1">The sequence shown here is derived from an EMBL/GenBank/DDBJ whole genome shotgun (WGS) entry which is preliminary data.</text>
</comment>
<organism evidence="1 2">
    <name type="scientific">Oceanospirillum sediminis</name>
    <dbReference type="NCBI Taxonomy" id="2760088"/>
    <lineage>
        <taxon>Bacteria</taxon>
        <taxon>Pseudomonadati</taxon>
        <taxon>Pseudomonadota</taxon>
        <taxon>Gammaproteobacteria</taxon>
        <taxon>Oceanospirillales</taxon>
        <taxon>Oceanospirillaceae</taxon>
        <taxon>Oceanospirillum</taxon>
    </lineage>
</organism>
<dbReference type="Proteomes" id="UP000565262">
    <property type="component" value="Unassembled WGS sequence"/>
</dbReference>
<dbReference type="Pfam" id="PF10977">
    <property type="entry name" value="DUF2797"/>
    <property type="match status" value="1"/>
</dbReference>
<protein>
    <submittedName>
        <fullName evidence="1">DUF2797 domain-containing protein</fullName>
    </submittedName>
</protein>
<reference evidence="1 2" key="1">
    <citation type="submission" date="2020-08" db="EMBL/GenBank/DDBJ databases">
        <title>Oceanospirillum sp. nov. isolated from marine sediment.</title>
        <authorList>
            <person name="Ji X."/>
        </authorList>
    </citation>
    <scope>NUCLEOTIDE SEQUENCE [LARGE SCALE GENOMIC DNA]</scope>
    <source>
        <strain evidence="1 2">D5</strain>
    </source>
</reference>
<gene>
    <name evidence="1" type="ORF">H4O21_01860</name>
</gene>
<name>A0A839IJ45_9GAMM</name>
<sequence length="280" mass="31664">MTINLFSGHLHKMYTQDGQGQPVQYQLVLGETDIPMNPLIGKKITLRHTGVINCSHCGRKTKKSYSQGYCYPCFKSLAQCDTCIMSPEKCHYHAGTCREPEWGEQFCFQDHIVYLANSSGLKVGITRETQVPTRWMDQGAIQALPILRVSTRLQSGLVEDIIRQHTSDRTNWRNMLKGIVDEIDLLAERDRLLALCADQLAALQQEYGVDAIYTLPDARPFIFHYPVQEHPEKVTALNLDKTPEIEGVLKGIKGQYLILDTGVLNVRKFNAYHVELSVAS</sequence>
<dbReference type="EMBL" id="JACJFM010000002">
    <property type="protein sequence ID" value="MBB1485363.1"/>
    <property type="molecule type" value="Genomic_DNA"/>
</dbReference>
<evidence type="ECO:0000313" key="1">
    <source>
        <dbReference type="EMBL" id="MBB1485363.1"/>
    </source>
</evidence>
<accession>A0A839IJ45</accession>
<proteinExistence type="predicted"/>